<reference evidence="2" key="2">
    <citation type="submission" date="2012-06" db="EMBL/GenBank/DDBJ databases">
        <authorList>
            <person name="Yu Y."/>
            <person name="Currie J."/>
            <person name="Lomeli R."/>
            <person name="Angelova A."/>
            <person name="Collura K."/>
            <person name="Wissotski M."/>
            <person name="Campos D."/>
            <person name="Kudrna D."/>
            <person name="Golser W."/>
            <person name="Ashely E."/>
            <person name="Descour A."/>
            <person name="Fernandes J."/>
            <person name="Soderlund C."/>
            <person name="Walbot V."/>
        </authorList>
    </citation>
    <scope>NUCLEOTIDE SEQUENCE</scope>
    <source>
        <strain evidence="2">B73</strain>
    </source>
</reference>
<reference evidence="2" key="1">
    <citation type="journal article" date="2009" name="PLoS Genet.">
        <title>Sequencing, mapping, and analysis of 27,455 maize full-length cDNAs.</title>
        <authorList>
            <person name="Soderlund C."/>
            <person name="Descour A."/>
            <person name="Kudrna D."/>
            <person name="Bomhoff M."/>
            <person name="Boyd L."/>
            <person name="Currie J."/>
            <person name="Angelova A."/>
            <person name="Collura K."/>
            <person name="Wissotski M."/>
            <person name="Ashley E."/>
            <person name="Morrow D."/>
            <person name="Fernandes J."/>
            <person name="Walbot V."/>
            <person name="Yu Y."/>
        </authorList>
    </citation>
    <scope>NUCLEOTIDE SEQUENCE</scope>
    <source>
        <strain evidence="2">B73</strain>
    </source>
</reference>
<evidence type="ECO:0000256" key="1">
    <source>
        <dbReference type="SAM" id="MobiDB-lite"/>
    </source>
</evidence>
<dbReference type="AlphaFoldDB" id="C0PLK9"/>
<protein>
    <submittedName>
        <fullName evidence="2">Uncharacterized protein</fullName>
    </submittedName>
</protein>
<name>C0PLK9_MAIZE</name>
<feature type="region of interest" description="Disordered" evidence="1">
    <location>
        <begin position="118"/>
        <end position="140"/>
    </location>
</feature>
<accession>C0PLK9</accession>
<proteinExistence type="evidence at transcript level"/>
<feature type="region of interest" description="Disordered" evidence="1">
    <location>
        <begin position="153"/>
        <end position="203"/>
    </location>
</feature>
<dbReference type="EMBL" id="BT069178">
    <property type="protein sequence ID" value="ACN36075.1"/>
    <property type="molecule type" value="mRNA"/>
</dbReference>
<evidence type="ECO:0000313" key="2">
    <source>
        <dbReference type="EMBL" id="ACN36075.1"/>
    </source>
</evidence>
<feature type="compositionally biased region" description="Basic and acidic residues" evidence="1">
    <location>
        <begin position="175"/>
        <end position="196"/>
    </location>
</feature>
<organism evidence="2">
    <name type="scientific">Zea mays</name>
    <name type="common">Maize</name>
    <dbReference type="NCBI Taxonomy" id="4577"/>
    <lineage>
        <taxon>Eukaryota</taxon>
        <taxon>Viridiplantae</taxon>
        <taxon>Streptophyta</taxon>
        <taxon>Embryophyta</taxon>
        <taxon>Tracheophyta</taxon>
        <taxon>Spermatophyta</taxon>
        <taxon>Magnoliopsida</taxon>
        <taxon>Liliopsida</taxon>
        <taxon>Poales</taxon>
        <taxon>Poaceae</taxon>
        <taxon>PACMAD clade</taxon>
        <taxon>Panicoideae</taxon>
        <taxon>Andropogonodae</taxon>
        <taxon>Andropogoneae</taxon>
        <taxon>Tripsacinae</taxon>
        <taxon>Zea</taxon>
    </lineage>
</organism>
<sequence length="203" mass="21718">MVDVLSTRSEMRSPLSRIFSMLSTMTVCICSTELELDIVPERRNRHLLGLMGREGACLADFSTETVECVGAWVAGEELHLLMEHSGELIVHGVSQRRVGDSAVVFHEPHLDVLQVEKGDPSSEGVVGHTEEGDAGGVGSEDVEDVPVLREAQPGLGVGRQLLEDPTGHGAGVARDGGELGQHHRAPRDQGVHDRHGWAGGGEI</sequence>